<proteinExistence type="predicted"/>
<protein>
    <submittedName>
        <fullName evidence="2">Uncharacterized protein</fullName>
    </submittedName>
</protein>
<evidence type="ECO:0000256" key="1">
    <source>
        <dbReference type="SAM" id="MobiDB-lite"/>
    </source>
</evidence>
<dbReference type="AlphaFoldDB" id="A0A4Z2HXP7"/>
<organism evidence="2 3">
    <name type="scientific">Liparis tanakae</name>
    <name type="common">Tanaka's snailfish</name>
    <dbReference type="NCBI Taxonomy" id="230148"/>
    <lineage>
        <taxon>Eukaryota</taxon>
        <taxon>Metazoa</taxon>
        <taxon>Chordata</taxon>
        <taxon>Craniata</taxon>
        <taxon>Vertebrata</taxon>
        <taxon>Euteleostomi</taxon>
        <taxon>Actinopterygii</taxon>
        <taxon>Neopterygii</taxon>
        <taxon>Teleostei</taxon>
        <taxon>Neoteleostei</taxon>
        <taxon>Acanthomorphata</taxon>
        <taxon>Eupercaria</taxon>
        <taxon>Perciformes</taxon>
        <taxon>Cottioidei</taxon>
        <taxon>Cottales</taxon>
        <taxon>Liparidae</taxon>
        <taxon>Liparis</taxon>
    </lineage>
</organism>
<gene>
    <name evidence="2" type="ORF">EYF80_020066</name>
</gene>
<evidence type="ECO:0000313" key="3">
    <source>
        <dbReference type="Proteomes" id="UP000314294"/>
    </source>
</evidence>
<dbReference type="EMBL" id="SRLO01000172">
    <property type="protein sequence ID" value="TNN69702.1"/>
    <property type="molecule type" value="Genomic_DNA"/>
</dbReference>
<evidence type="ECO:0000313" key="2">
    <source>
        <dbReference type="EMBL" id="TNN69702.1"/>
    </source>
</evidence>
<comment type="caution">
    <text evidence="2">The sequence shown here is derived from an EMBL/GenBank/DDBJ whole genome shotgun (WGS) entry which is preliminary data.</text>
</comment>
<keyword evidence="3" id="KW-1185">Reference proteome</keyword>
<feature type="region of interest" description="Disordered" evidence="1">
    <location>
        <begin position="1"/>
        <end position="32"/>
    </location>
</feature>
<dbReference type="Proteomes" id="UP000314294">
    <property type="component" value="Unassembled WGS sequence"/>
</dbReference>
<reference evidence="2 3" key="1">
    <citation type="submission" date="2019-03" db="EMBL/GenBank/DDBJ databases">
        <title>First draft genome of Liparis tanakae, snailfish: a comprehensive survey of snailfish specific genes.</title>
        <authorList>
            <person name="Kim W."/>
            <person name="Song I."/>
            <person name="Jeong J.-H."/>
            <person name="Kim D."/>
            <person name="Kim S."/>
            <person name="Ryu S."/>
            <person name="Song J.Y."/>
            <person name="Lee S.K."/>
        </authorList>
    </citation>
    <scope>NUCLEOTIDE SEQUENCE [LARGE SCALE GENOMIC DNA]</scope>
    <source>
        <tissue evidence="2">Muscle</tissue>
    </source>
</reference>
<sequence>MARLEPPDLLLGPGCSGSPRFNEPSYDPGSAAEHQVRLYEASQPEGALHEERLRPCCPSLSMDIHQGDLVHMQLYANLSQTVDHGTI</sequence>
<accession>A0A4Z2HXP7</accession>
<name>A0A4Z2HXP7_9TELE</name>